<proteinExistence type="predicted"/>
<name>A0AAV2L5F2_KNICA</name>
<evidence type="ECO:0000313" key="2">
    <source>
        <dbReference type="Proteomes" id="UP001497482"/>
    </source>
</evidence>
<accession>A0AAV2L5F2</accession>
<protein>
    <submittedName>
        <fullName evidence="1">Uncharacterized protein</fullName>
    </submittedName>
</protein>
<evidence type="ECO:0000313" key="1">
    <source>
        <dbReference type="EMBL" id="CAL1596258.1"/>
    </source>
</evidence>
<reference evidence="1 2" key="1">
    <citation type="submission" date="2024-04" db="EMBL/GenBank/DDBJ databases">
        <authorList>
            <person name="Waldvogel A.-M."/>
            <person name="Schoenle A."/>
        </authorList>
    </citation>
    <scope>NUCLEOTIDE SEQUENCE [LARGE SCALE GENOMIC DNA]</scope>
</reference>
<dbReference type="EMBL" id="OZ035843">
    <property type="protein sequence ID" value="CAL1596258.1"/>
    <property type="molecule type" value="Genomic_DNA"/>
</dbReference>
<dbReference type="AlphaFoldDB" id="A0AAV2L5F2"/>
<keyword evidence="2" id="KW-1185">Reference proteome</keyword>
<sequence length="92" mass="10235">MVFSGFLPRTVRLSQSGGLHGLFSGDVEKRAAKWCSFEQQSLSRARSSAEEDGHPKAQPWTPALQWVGGVGARADETGETYRRVGFDPRRER</sequence>
<organism evidence="1 2">
    <name type="scientific">Knipowitschia caucasica</name>
    <name type="common">Caucasian dwarf goby</name>
    <name type="synonym">Pomatoschistus caucasicus</name>
    <dbReference type="NCBI Taxonomy" id="637954"/>
    <lineage>
        <taxon>Eukaryota</taxon>
        <taxon>Metazoa</taxon>
        <taxon>Chordata</taxon>
        <taxon>Craniata</taxon>
        <taxon>Vertebrata</taxon>
        <taxon>Euteleostomi</taxon>
        <taxon>Actinopterygii</taxon>
        <taxon>Neopterygii</taxon>
        <taxon>Teleostei</taxon>
        <taxon>Neoteleostei</taxon>
        <taxon>Acanthomorphata</taxon>
        <taxon>Gobiaria</taxon>
        <taxon>Gobiiformes</taxon>
        <taxon>Gobioidei</taxon>
        <taxon>Gobiidae</taxon>
        <taxon>Gobiinae</taxon>
        <taxon>Knipowitschia</taxon>
    </lineage>
</organism>
<dbReference type="Proteomes" id="UP001497482">
    <property type="component" value="Chromosome 21"/>
</dbReference>
<gene>
    <name evidence="1" type="ORF">KC01_LOCUS24959</name>
</gene>